<dbReference type="GO" id="GO:0008234">
    <property type="term" value="F:cysteine-type peptidase activity"/>
    <property type="evidence" value="ECO:0007669"/>
    <property type="project" value="UniProtKB-KW"/>
</dbReference>
<dbReference type="Pfam" id="PF08246">
    <property type="entry name" value="Inhibitor_I29"/>
    <property type="match status" value="1"/>
</dbReference>
<dbReference type="Proteomes" id="UP001058974">
    <property type="component" value="Chromosome 6"/>
</dbReference>
<dbReference type="Gene3D" id="3.90.70.10">
    <property type="entry name" value="Cysteine proteinases"/>
    <property type="match status" value="1"/>
</dbReference>
<dbReference type="PROSITE" id="PS00640">
    <property type="entry name" value="THIOL_PROTEASE_ASN"/>
    <property type="match status" value="1"/>
</dbReference>
<dbReference type="Gramene" id="Psat6g180640.1">
    <property type="protein sequence ID" value="Psat6g180640.1.cds"/>
    <property type="gene ID" value="Psat6g180640"/>
</dbReference>
<dbReference type="PRINTS" id="PR00705">
    <property type="entry name" value="PAPAIN"/>
</dbReference>
<evidence type="ECO:0000256" key="6">
    <source>
        <dbReference type="ARBA" id="ARBA00023145"/>
    </source>
</evidence>
<organism evidence="12 13">
    <name type="scientific">Pisum sativum</name>
    <name type="common">Garden pea</name>
    <name type="synonym">Lathyrus oleraceus</name>
    <dbReference type="NCBI Taxonomy" id="3888"/>
    <lineage>
        <taxon>Eukaryota</taxon>
        <taxon>Viridiplantae</taxon>
        <taxon>Streptophyta</taxon>
        <taxon>Embryophyta</taxon>
        <taxon>Tracheophyta</taxon>
        <taxon>Spermatophyta</taxon>
        <taxon>Magnoliopsida</taxon>
        <taxon>eudicotyledons</taxon>
        <taxon>Gunneridae</taxon>
        <taxon>Pentapetalae</taxon>
        <taxon>rosids</taxon>
        <taxon>fabids</taxon>
        <taxon>Fabales</taxon>
        <taxon>Fabaceae</taxon>
        <taxon>Papilionoideae</taxon>
        <taxon>50 kb inversion clade</taxon>
        <taxon>NPAAA clade</taxon>
        <taxon>Hologalegina</taxon>
        <taxon>IRL clade</taxon>
        <taxon>Fabeae</taxon>
        <taxon>Lathyrus</taxon>
    </lineage>
</organism>
<dbReference type="Gramene" id="Psat06G0490200-T1">
    <property type="protein sequence ID" value="KAI5399743.1"/>
    <property type="gene ID" value="KIW84_064902"/>
</dbReference>
<dbReference type="Pfam" id="PF00112">
    <property type="entry name" value="Peptidase_C1"/>
    <property type="match status" value="1"/>
</dbReference>
<comment type="caution">
    <text evidence="12">The sequence shown here is derived from an EMBL/GenBank/DDBJ whole genome shotgun (WGS) entry which is preliminary data.</text>
</comment>
<evidence type="ECO:0000256" key="1">
    <source>
        <dbReference type="ARBA" id="ARBA00008455"/>
    </source>
</evidence>
<dbReference type="Gramene" id="PSAT_LOCUS27799_t1">
    <property type="protein sequence ID" value="CAL5209177.1"/>
    <property type="gene ID" value="PSAT_LOCUS27799"/>
</dbReference>
<dbReference type="PROSITE" id="PS00139">
    <property type="entry name" value="THIOL_PROTEASE_CYS"/>
    <property type="match status" value="1"/>
</dbReference>
<evidence type="ECO:0000256" key="4">
    <source>
        <dbReference type="ARBA" id="ARBA00022801"/>
    </source>
</evidence>
<protein>
    <submittedName>
        <fullName evidence="12">Cysteine protease rd19d</fullName>
    </submittedName>
</protein>
<dbReference type="AlphaFoldDB" id="A0A9D5A9N9"/>
<evidence type="ECO:0000313" key="13">
    <source>
        <dbReference type="Proteomes" id="UP001058974"/>
    </source>
</evidence>
<proteinExistence type="inferred from homology"/>
<evidence type="ECO:0000259" key="11">
    <source>
        <dbReference type="SMART" id="SM00848"/>
    </source>
</evidence>
<dbReference type="InterPro" id="IPR039417">
    <property type="entry name" value="Peptidase_C1A_papain-like"/>
</dbReference>
<evidence type="ECO:0000256" key="8">
    <source>
        <dbReference type="ARBA" id="ARBA00023180"/>
    </source>
</evidence>
<dbReference type="InterPro" id="IPR038765">
    <property type="entry name" value="Papain-like_cys_pep_sf"/>
</dbReference>
<keyword evidence="6" id="KW-0865">Zymogen</keyword>
<dbReference type="InterPro" id="IPR000169">
    <property type="entry name" value="Pept_cys_AS"/>
</dbReference>
<keyword evidence="8" id="KW-0325">Glycoprotein</keyword>
<keyword evidence="5" id="KW-0788">Thiol protease</keyword>
<keyword evidence="4" id="KW-0378">Hydrolase</keyword>
<dbReference type="InterPro" id="IPR025660">
    <property type="entry name" value="Pept_his_AS"/>
</dbReference>
<dbReference type="GO" id="GO:0006508">
    <property type="term" value="P:proteolysis"/>
    <property type="evidence" value="ECO:0007669"/>
    <property type="project" value="UniProtKB-KW"/>
</dbReference>
<gene>
    <name evidence="12" type="ORF">KIW84_064902</name>
</gene>
<evidence type="ECO:0000259" key="10">
    <source>
        <dbReference type="SMART" id="SM00645"/>
    </source>
</evidence>
<feature type="domain" description="Peptidase C1A papain C-terminal" evidence="10">
    <location>
        <begin position="145"/>
        <end position="369"/>
    </location>
</feature>
<evidence type="ECO:0000256" key="9">
    <source>
        <dbReference type="SAM" id="SignalP"/>
    </source>
</evidence>
<dbReference type="SMART" id="SM00848">
    <property type="entry name" value="Inhibitor_I29"/>
    <property type="match status" value="1"/>
</dbReference>
<dbReference type="SMART" id="SM00645">
    <property type="entry name" value="Pept_C1"/>
    <property type="match status" value="1"/>
</dbReference>
<accession>A0A9D5A9N9</accession>
<dbReference type="FunFam" id="3.90.70.10:FF:000057">
    <property type="entry name" value="Cysteine protease RD19A"/>
    <property type="match status" value="1"/>
</dbReference>
<dbReference type="EMBL" id="JAMSHJ010000006">
    <property type="protein sequence ID" value="KAI5399743.1"/>
    <property type="molecule type" value="Genomic_DNA"/>
</dbReference>
<keyword evidence="7" id="KW-1015">Disulfide bond</keyword>
<dbReference type="InterPro" id="IPR000668">
    <property type="entry name" value="Peptidase_C1A_C"/>
</dbReference>
<feature type="signal peptide" evidence="9">
    <location>
        <begin position="1"/>
        <end position="33"/>
    </location>
</feature>
<comment type="similarity">
    <text evidence="1">Belongs to the peptidase C1 family.</text>
</comment>
<keyword evidence="13" id="KW-1185">Reference proteome</keyword>
<dbReference type="OrthoDB" id="10253408at2759"/>
<dbReference type="CDD" id="cd02248">
    <property type="entry name" value="Peptidase_C1A"/>
    <property type="match status" value="1"/>
</dbReference>
<evidence type="ECO:0000256" key="3">
    <source>
        <dbReference type="ARBA" id="ARBA00022729"/>
    </source>
</evidence>
<reference evidence="12 13" key="1">
    <citation type="journal article" date="2022" name="Nat. Genet.">
        <title>Improved pea reference genome and pan-genome highlight genomic features and evolutionary characteristics.</title>
        <authorList>
            <person name="Yang T."/>
            <person name="Liu R."/>
            <person name="Luo Y."/>
            <person name="Hu S."/>
            <person name="Wang D."/>
            <person name="Wang C."/>
            <person name="Pandey M.K."/>
            <person name="Ge S."/>
            <person name="Xu Q."/>
            <person name="Li N."/>
            <person name="Li G."/>
            <person name="Huang Y."/>
            <person name="Saxena R.K."/>
            <person name="Ji Y."/>
            <person name="Li M."/>
            <person name="Yan X."/>
            <person name="He Y."/>
            <person name="Liu Y."/>
            <person name="Wang X."/>
            <person name="Xiang C."/>
            <person name="Varshney R.K."/>
            <person name="Ding H."/>
            <person name="Gao S."/>
            <person name="Zong X."/>
        </authorList>
    </citation>
    <scope>NUCLEOTIDE SEQUENCE [LARGE SCALE GENOMIC DNA]</scope>
    <source>
        <strain evidence="12 13">cv. Zhongwan 6</strain>
    </source>
</reference>
<evidence type="ECO:0000313" key="12">
    <source>
        <dbReference type="EMBL" id="KAI5399743.1"/>
    </source>
</evidence>
<name>A0A9D5A9N9_PEA</name>
<dbReference type="InterPro" id="IPR013128">
    <property type="entry name" value="Peptidase_C1A"/>
</dbReference>
<dbReference type="PROSITE" id="PS00639">
    <property type="entry name" value="THIOL_PROTEASE_HIS"/>
    <property type="match status" value="1"/>
</dbReference>
<evidence type="ECO:0000256" key="7">
    <source>
        <dbReference type="ARBA" id="ARBA00023157"/>
    </source>
</evidence>
<dbReference type="InterPro" id="IPR025661">
    <property type="entry name" value="Pept_asp_AS"/>
</dbReference>
<feature type="domain" description="Cathepsin propeptide inhibitor" evidence="11">
    <location>
        <begin position="60"/>
        <end position="116"/>
    </location>
</feature>
<evidence type="ECO:0000256" key="2">
    <source>
        <dbReference type="ARBA" id="ARBA00022670"/>
    </source>
</evidence>
<dbReference type="SUPFAM" id="SSF54001">
    <property type="entry name" value="Cysteine proteinases"/>
    <property type="match status" value="1"/>
</dbReference>
<keyword evidence="3 9" id="KW-0732">Signal</keyword>
<dbReference type="GO" id="GO:0000323">
    <property type="term" value="C:lytic vacuole"/>
    <property type="evidence" value="ECO:0007669"/>
    <property type="project" value="UniProtKB-ARBA"/>
</dbReference>
<keyword evidence="2 12" id="KW-0645">Protease</keyword>
<sequence length="384" mass="42321">MVAKQNTALTCYARVAIFLCALTLSTSLHRTSSNHETLIQDVARKLELKDNDLLSTEKKFKLFMKDYSKKYSTRQEYLLRLGIFAKNMVKAAEHQALDPTAIHGVTQFSDLSEQEFESFYTGFKGGFTSSNAAGGIAPPLDVEGLPENFDWRDKGAVTGIKTQGKCGSCWAFSTTGSIEGANYLATGKLVSLSEQQLVDCDNKCDITTESCDNGCNGGLMTNAYDYLIEAGGLEEETAYPYIGDRGECKFDPNKIAVRVTNFTNIPVDENQIAAYLVNHGPLAIGLNAVFMQTYVGGVSCPLICSKRRLNHGVLLVGYNAQGFSILRLRKKPYWIIKNSWGEQWGEKGYYKLCRGHGMCGMNTMVSSAMVAQIQPAENKSYASY</sequence>
<feature type="chain" id="PRO_5039731769" evidence="9">
    <location>
        <begin position="34"/>
        <end position="384"/>
    </location>
</feature>
<dbReference type="PANTHER" id="PTHR12411">
    <property type="entry name" value="CYSTEINE PROTEASE FAMILY C1-RELATED"/>
    <property type="match status" value="1"/>
</dbReference>
<evidence type="ECO:0000256" key="5">
    <source>
        <dbReference type="ARBA" id="ARBA00022807"/>
    </source>
</evidence>
<dbReference type="InterPro" id="IPR013201">
    <property type="entry name" value="Prot_inhib_I29"/>
</dbReference>